<dbReference type="Pfam" id="PF09794">
    <property type="entry name" value="Avl9"/>
    <property type="match status" value="1"/>
</dbReference>
<accession>A0A2H8TLP2</accession>
<evidence type="ECO:0000259" key="2">
    <source>
        <dbReference type="PROSITE" id="PS50211"/>
    </source>
</evidence>
<dbReference type="PROSITE" id="PS50211">
    <property type="entry name" value="DENN"/>
    <property type="match status" value="1"/>
</dbReference>
<dbReference type="InterPro" id="IPR037516">
    <property type="entry name" value="Tripartite_DENN"/>
</dbReference>
<dbReference type="GO" id="GO:0005737">
    <property type="term" value="C:cytoplasm"/>
    <property type="evidence" value="ECO:0007669"/>
    <property type="project" value="TreeGrafter"/>
</dbReference>
<dbReference type="InterPro" id="IPR018307">
    <property type="entry name" value="ABL9/DENND6_dom"/>
</dbReference>
<reference evidence="3" key="1">
    <citation type="submission" date="2017-10" db="EMBL/GenBank/DDBJ databases">
        <title>Transcriptome Assembly of Sugarcane Aphid Adults.</title>
        <authorList>
            <person name="Scully E.D."/>
            <person name="Palmer N.A."/>
            <person name="Geib S.M."/>
            <person name="Sarath G."/>
            <person name="Sattler S.E."/>
        </authorList>
    </citation>
    <scope>NUCLEOTIDE SEQUENCE</scope>
    <source>
        <tissue evidence="3">Whole body</tissue>
    </source>
</reference>
<dbReference type="OrthoDB" id="26278at2759"/>
<dbReference type="InterPro" id="IPR051731">
    <property type="entry name" value="DENND11/AVL9_GEFs"/>
</dbReference>
<proteinExistence type="inferred from homology"/>
<name>A0A2H8TLP2_9HEMI</name>
<organism evidence="3">
    <name type="scientific">Melanaphis sacchari</name>
    <dbReference type="NCBI Taxonomy" id="742174"/>
    <lineage>
        <taxon>Eukaryota</taxon>
        <taxon>Metazoa</taxon>
        <taxon>Ecdysozoa</taxon>
        <taxon>Arthropoda</taxon>
        <taxon>Hexapoda</taxon>
        <taxon>Insecta</taxon>
        <taxon>Pterygota</taxon>
        <taxon>Neoptera</taxon>
        <taxon>Paraneoptera</taxon>
        <taxon>Hemiptera</taxon>
        <taxon>Sternorrhyncha</taxon>
        <taxon>Aphidomorpha</taxon>
        <taxon>Aphidoidea</taxon>
        <taxon>Aphididae</taxon>
        <taxon>Aphidini</taxon>
        <taxon>Melanaphis</taxon>
    </lineage>
</organism>
<sequence length="566" mass="63313">MTDNPILHVLVVGFHHKKGCQVEYAYPPFIEDTTGVSAECPAAWKHLPYLALPDGSHNFDEDTAYFHLPSQQDPNETIYGISCYRQIPLEKIINRTPDMTRSTIQKSVCVLSTLPLYGHIQVKMSLITHAYFEEGDFSKISLLHDTYHHLNACLSSIDNISTSPHLFVGLSAVELVTRFRHKVLLLFKLMLLENKVLFFYSPVRPLCSTILTLLSLHPGLIENGLNKSANINLSSASQPSSENKCEVNVSNISPETEDNDHSIVSQKSNDVVDEDLVPNNTFVSNIPKDPSIDSLDEAAMQYNMISIAQINSEDCGVPMSIFDNGNLCQPYSCLSYMDILTDPSVRGYVIGASNILFKQKKNLADVIVEIDEGKVEIENIELKRHLHLTTEDLRFADYLVRHVVQPEKEDVFLDGVGWEGGDEWIRAQFKAYLLSLLRTSLLSEGAPELNHFNPSFISAWQQTKNYQIWLNQEHQAIMALEPCHPFAGQLSVADMKLRISHTMQSSRSGRKLNQAVQNTSRAVASTGKVVGGAISQAKGAVTNWWSNLTTTQDLEDEKNTPVIQDV</sequence>
<evidence type="ECO:0000256" key="1">
    <source>
        <dbReference type="ARBA" id="ARBA00038178"/>
    </source>
</evidence>
<dbReference type="EMBL" id="GFXV01003272">
    <property type="protein sequence ID" value="MBW15077.1"/>
    <property type="molecule type" value="Transcribed_RNA"/>
</dbReference>
<feature type="domain" description="UDENN" evidence="2">
    <location>
        <begin position="7"/>
        <end position="514"/>
    </location>
</feature>
<protein>
    <submittedName>
        <fullName evidence="3">Late secretory pathway protein AVL9</fullName>
    </submittedName>
</protein>
<dbReference type="PANTHER" id="PTHR31017">
    <property type="entry name" value="LATE SECRETORY PATHWAY PROTEIN AVL9-RELATED"/>
    <property type="match status" value="1"/>
</dbReference>
<dbReference type="PANTHER" id="PTHR31017:SF1">
    <property type="entry name" value="LATE SECRETORY PATHWAY PROTEIN AVL9 HOMOLOG"/>
    <property type="match status" value="1"/>
</dbReference>
<evidence type="ECO:0000313" key="3">
    <source>
        <dbReference type="EMBL" id="MBW15077.1"/>
    </source>
</evidence>
<dbReference type="AlphaFoldDB" id="A0A2H8TLP2"/>
<comment type="similarity">
    <text evidence="1">Belongs to the AVL9 family.</text>
</comment>
<gene>
    <name evidence="3" type="primary">Avl9_1</name>
</gene>